<evidence type="ECO:0000256" key="2">
    <source>
        <dbReference type="ARBA" id="ARBA00022448"/>
    </source>
</evidence>
<gene>
    <name evidence="8" type="ORF">JHE00_34605</name>
</gene>
<protein>
    <submittedName>
        <fullName evidence="8">MFS transporter</fullName>
    </submittedName>
</protein>
<dbReference type="AlphaFoldDB" id="A0A934QZI3"/>
<sequence>LPNSHRGRAVSIFLKGSAFATIIAGPFSGLLLGMDGFAGVTGWHWMFAIQGGMALVFAPLMYRLTMNSVQEVPWLSAAVKSALAEDLRQEQA</sequence>
<evidence type="ECO:0000256" key="5">
    <source>
        <dbReference type="ARBA" id="ARBA00023136"/>
    </source>
</evidence>
<dbReference type="Proteomes" id="UP000635245">
    <property type="component" value="Unassembled WGS sequence"/>
</dbReference>
<feature type="transmembrane region" description="Helical" evidence="6">
    <location>
        <begin position="12"/>
        <end position="31"/>
    </location>
</feature>
<evidence type="ECO:0000256" key="3">
    <source>
        <dbReference type="ARBA" id="ARBA00022692"/>
    </source>
</evidence>
<keyword evidence="9" id="KW-1185">Reference proteome</keyword>
<accession>A0A934QZI3</accession>
<proteinExistence type="predicted"/>
<evidence type="ECO:0000256" key="6">
    <source>
        <dbReference type="SAM" id="Phobius"/>
    </source>
</evidence>
<evidence type="ECO:0000313" key="8">
    <source>
        <dbReference type="EMBL" id="MBK1789483.1"/>
    </source>
</evidence>
<evidence type="ECO:0000259" key="7">
    <source>
        <dbReference type="PROSITE" id="PS50850"/>
    </source>
</evidence>
<reference evidence="8" key="1">
    <citation type="submission" date="2020-12" db="EMBL/GenBank/DDBJ databases">
        <title>Prauserella sp. ASG 168, a novel actinomycete isolated from cave rock.</title>
        <authorList>
            <person name="Suriyachadkun C."/>
        </authorList>
    </citation>
    <scope>NUCLEOTIDE SEQUENCE</scope>
    <source>
        <strain evidence="8">ASG 168</strain>
    </source>
</reference>
<dbReference type="InterPro" id="IPR036259">
    <property type="entry name" value="MFS_trans_sf"/>
</dbReference>
<dbReference type="Pfam" id="PF07690">
    <property type="entry name" value="MFS_1"/>
    <property type="match status" value="1"/>
</dbReference>
<comment type="subcellular location">
    <subcellularLocation>
        <location evidence="1">Cell membrane</location>
        <topology evidence="1">Multi-pass membrane protein</topology>
    </subcellularLocation>
</comment>
<dbReference type="RefSeq" id="WP_372440539.1">
    <property type="nucleotide sequence ID" value="NZ_JAENJH010000039.1"/>
</dbReference>
<dbReference type="PANTHER" id="PTHR43791">
    <property type="entry name" value="PERMEASE-RELATED"/>
    <property type="match status" value="1"/>
</dbReference>
<name>A0A934QZI3_9PSEU</name>
<keyword evidence="5 6" id="KW-0472">Membrane</keyword>
<dbReference type="PROSITE" id="PS50850">
    <property type="entry name" value="MFS"/>
    <property type="match status" value="1"/>
</dbReference>
<evidence type="ECO:0000256" key="4">
    <source>
        <dbReference type="ARBA" id="ARBA00022989"/>
    </source>
</evidence>
<dbReference type="InterPro" id="IPR020846">
    <property type="entry name" value="MFS_dom"/>
</dbReference>
<dbReference type="SUPFAM" id="SSF103473">
    <property type="entry name" value="MFS general substrate transporter"/>
    <property type="match status" value="1"/>
</dbReference>
<evidence type="ECO:0000313" key="9">
    <source>
        <dbReference type="Proteomes" id="UP000635245"/>
    </source>
</evidence>
<feature type="transmembrane region" description="Helical" evidence="6">
    <location>
        <begin position="43"/>
        <end position="62"/>
    </location>
</feature>
<dbReference type="PANTHER" id="PTHR43791:SF36">
    <property type="entry name" value="TRANSPORTER, PUTATIVE (AFU_ORTHOLOGUE AFUA_6G08340)-RELATED"/>
    <property type="match status" value="1"/>
</dbReference>
<organism evidence="8 9">
    <name type="scientific">Prauserella cavernicola</name>
    <dbReference type="NCBI Taxonomy" id="2800127"/>
    <lineage>
        <taxon>Bacteria</taxon>
        <taxon>Bacillati</taxon>
        <taxon>Actinomycetota</taxon>
        <taxon>Actinomycetes</taxon>
        <taxon>Pseudonocardiales</taxon>
        <taxon>Pseudonocardiaceae</taxon>
        <taxon>Prauserella</taxon>
    </lineage>
</organism>
<keyword evidence="3 6" id="KW-0812">Transmembrane</keyword>
<dbReference type="Gene3D" id="1.20.1250.20">
    <property type="entry name" value="MFS general substrate transporter like domains"/>
    <property type="match status" value="1"/>
</dbReference>
<dbReference type="GO" id="GO:0005886">
    <property type="term" value="C:plasma membrane"/>
    <property type="evidence" value="ECO:0007669"/>
    <property type="project" value="UniProtKB-SubCell"/>
</dbReference>
<feature type="non-terminal residue" evidence="8">
    <location>
        <position position="1"/>
    </location>
</feature>
<comment type="caution">
    <text evidence="8">The sequence shown here is derived from an EMBL/GenBank/DDBJ whole genome shotgun (WGS) entry which is preliminary data.</text>
</comment>
<keyword evidence="4 6" id="KW-1133">Transmembrane helix</keyword>
<feature type="domain" description="Major facilitator superfamily (MFS) profile" evidence="7">
    <location>
        <begin position="1"/>
        <end position="92"/>
    </location>
</feature>
<dbReference type="InterPro" id="IPR011701">
    <property type="entry name" value="MFS"/>
</dbReference>
<dbReference type="EMBL" id="JAENJH010000039">
    <property type="protein sequence ID" value="MBK1789483.1"/>
    <property type="molecule type" value="Genomic_DNA"/>
</dbReference>
<evidence type="ECO:0000256" key="1">
    <source>
        <dbReference type="ARBA" id="ARBA00004651"/>
    </source>
</evidence>
<keyword evidence="2" id="KW-0813">Transport</keyword>
<dbReference type="GO" id="GO:0022857">
    <property type="term" value="F:transmembrane transporter activity"/>
    <property type="evidence" value="ECO:0007669"/>
    <property type="project" value="InterPro"/>
</dbReference>